<protein>
    <submittedName>
        <fullName evidence="3">Putative surface protein with fasciclin (FAS1) repeats</fullName>
    </submittedName>
</protein>
<accession>A0A495J5B5</accession>
<comment type="caution">
    <text evidence="3">The sequence shown here is derived from an EMBL/GenBank/DDBJ whole genome shotgun (WGS) entry which is preliminary data.</text>
</comment>
<dbReference type="InterPro" id="IPR036378">
    <property type="entry name" value="FAS1_dom_sf"/>
</dbReference>
<evidence type="ECO:0000259" key="2">
    <source>
        <dbReference type="PROSITE" id="PS50213"/>
    </source>
</evidence>
<dbReference type="PROSITE" id="PS50213">
    <property type="entry name" value="FAS1"/>
    <property type="match status" value="1"/>
</dbReference>
<dbReference type="InterPro" id="IPR000782">
    <property type="entry name" value="FAS1_domain"/>
</dbReference>
<name>A0A495J5B5_9SPHI</name>
<sequence>MMMRFFSIIVVSLCVSYTSNAQLKATANTTTQQVARTGDTTKSTVAKHVKTRMVGGAQMTSDKDIVYNIVKSKDHTTLTGTIAVCGLSETLKSRGPLTVFAPTNEAFAKLAPGTLDTLSKPAHNTDLTRLLTYHVINGRLTSKDIAKQIAAGKGEVVFVTLTGSKLRAKINGDRNIVLIDEKGNEATISQFDIEQSNGIIDVVTSVLVPNSK</sequence>
<keyword evidence="1" id="KW-0732">Signal</keyword>
<proteinExistence type="predicted"/>
<dbReference type="GO" id="GO:0007155">
    <property type="term" value="P:cell adhesion"/>
    <property type="evidence" value="ECO:0007669"/>
    <property type="project" value="TreeGrafter"/>
</dbReference>
<dbReference type="Gene3D" id="2.30.180.10">
    <property type="entry name" value="FAS1 domain"/>
    <property type="match status" value="1"/>
</dbReference>
<dbReference type="GO" id="GO:0030198">
    <property type="term" value="P:extracellular matrix organization"/>
    <property type="evidence" value="ECO:0007669"/>
    <property type="project" value="TreeGrafter"/>
</dbReference>
<dbReference type="SMART" id="SM00554">
    <property type="entry name" value="FAS1"/>
    <property type="match status" value="1"/>
</dbReference>
<dbReference type="PANTHER" id="PTHR10900">
    <property type="entry name" value="PERIOSTIN-RELATED"/>
    <property type="match status" value="1"/>
</dbReference>
<feature type="chain" id="PRO_5019825576" evidence="1">
    <location>
        <begin position="22"/>
        <end position="212"/>
    </location>
</feature>
<dbReference type="AlphaFoldDB" id="A0A495J5B5"/>
<dbReference type="PANTHER" id="PTHR10900:SF77">
    <property type="entry name" value="FI19380P1"/>
    <property type="match status" value="1"/>
</dbReference>
<gene>
    <name evidence="3" type="ORF">BDD43_4126</name>
</gene>
<dbReference type="SUPFAM" id="SSF82153">
    <property type="entry name" value="FAS1 domain"/>
    <property type="match status" value="1"/>
</dbReference>
<dbReference type="GO" id="GO:0005615">
    <property type="term" value="C:extracellular space"/>
    <property type="evidence" value="ECO:0007669"/>
    <property type="project" value="TreeGrafter"/>
</dbReference>
<dbReference type="GO" id="GO:0031012">
    <property type="term" value="C:extracellular matrix"/>
    <property type="evidence" value="ECO:0007669"/>
    <property type="project" value="TreeGrafter"/>
</dbReference>
<dbReference type="GO" id="GO:0050839">
    <property type="term" value="F:cell adhesion molecule binding"/>
    <property type="evidence" value="ECO:0007669"/>
    <property type="project" value="TreeGrafter"/>
</dbReference>
<dbReference type="RefSeq" id="WP_246001677.1">
    <property type="nucleotide sequence ID" value="NZ_RBKU01000001.1"/>
</dbReference>
<evidence type="ECO:0000256" key="1">
    <source>
        <dbReference type="SAM" id="SignalP"/>
    </source>
</evidence>
<feature type="signal peptide" evidence="1">
    <location>
        <begin position="1"/>
        <end position="21"/>
    </location>
</feature>
<reference evidence="3 4" key="1">
    <citation type="submission" date="2018-10" db="EMBL/GenBank/DDBJ databases">
        <title>Genomic Encyclopedia of Archaeal and Bacterial Type Strains, Phase II (KMG-II): from individual species to whole genera.</title>
        <authorList>
            <person name="Goeker M."/>
        </authorList>
    </citation>
    <scope>NUCLEOTIDE SEQUENCE [LARGE SCALE GENOMIC DNA]</scope>
    <source>
        <strain evidence="3 4">DSM 18602</strain>
    </source>
</reference>
<evidence type="ECO:0000313" key="3">
    <source>
        <dbReference type="EMBL" id="RKR83911.1"/>
    </source>
</evidence>
<feature type="domain" description="FAS1" evidence="2">
    <location>
        <begin position="62"/>
        <end position="207"/>
    </location>
</feature>
<organism evidence="3 4">
    <name type="scientific">Mucilaginibacter gracilis</name>
    <dbReference type="NCBI Taxonomy" id="423350"/>
    <lineage>
        <taxon>Bacteria</taxon>
        <taxon>Pseudomonadati</taxon>
        <taxon>Bacteroidota</taxon>
        <taxon>Sphingobacteriia</taxon>
        <taxon>Sphingobacteriales</taxon>
        <taxon>Sphingobacteriaceae</taxon>
        <taxon>Mucilaginibacter</taxon>
    </lineage>
</organism>
<dbReference type="EMBL" id="RBKU01000001">
    <property type="protein sequence ID" value="RKR83911.1"/>
    <property type="molecule type" value="Genomic_DNA"/>
</dbReference>
<dbReference type="Pfam" id="PF02469">
    <property type="entry name" value="Fasciclin"/>
    <property type="match status" value="1"/>
</dbReference>
<evidence type="ECO:0000313" key="4">
    <source>
        <dbReference type="Proteomes" id="UP000268007"/>
    </source>
</evidence>
<keyword evidence="4" id="KW-1185">Reference proteome</keyword>
<dbReference type="FunFam" id="2.30.180.10:FF:000032">
    <property type="entry name" value="Fasciclin domain-containing protein, putative"/>
    <property type="match status" value="1"/>
</dbReference>
<dbReference type="Proteomes" id="UP000268007">
    <property type="component" value="Unassembled WGS sequence"/>
</dbReference>
<dbReference type="InterPro" id="IPR050904">
    <property type="entry name" value="Adhesion/Biosynth-related"/>
</dbReference>